<dbReference type="RefSeq" id="WP_182416272.1">
    <property type="nucleotide sequence ID" value="NZ_CP055153.1"/>
</dbReference>
<dbReference type="InterPro" id="IPR016181">
    <property type="entry name" value="Acyl_CoA_acyltransferase"/>
</dbReference>
<dbReference type="InterPro" id="IPR000182">
    <property type="entry name" value="GNAT_dom"/>
</dbReference>
<dbReference type="SUPFAM" id="SSF55729">
    <property type="entry name" value="Acyl-CoA N-acyltransferases (Nat)"/>
    <property type="match status" value="1"/>
</dbReference>
<reference evidence="2 3" key="1">
    <citation type="submission" date="2020-08" db="EMBL/GenBank/DDBJ databases">
        <title>Adhaeribacter dokdonensis sp. nov., isolated from the rhizosphere of Elymus tsukushiensis, a plant native to the Dokdo Islands, Republic of Korea.</title>
        <authorList>
            <person name="Ghim S.Y."/>
        </authorList>
    </citation>
    <scope>NUCLEOTIDE SEQUENCE [LARGE SCALE GENOMIC DNA]</scope>
    <source>
        <strain evidence="2 3">KUDC8001</strain>
    </source>
</reference>
<dbReference type="Pfam" id="PF00583">
    <property type="entry name" value="Acetyltransf_1"/>
    <property type="match status" value="1"/>
</dbReference>
<dbReference type="Gene3D" id="3.40.630.30">
    <property type="match status" value="1"/>
</dbReference>
<keyword evidence="2" id="KW-0808">Transferase</keyword>
<dbReference type="AlphaFoldDB" id="A0A7L7LFJ2"/>
<evidence type="ECO:0000313" key="3">
    <source>
        <dbReference type="Proteomes" id="UP000514509"/>
    </source>
</evidence>
<accession>A0A7L7LFJ2</accession>
<proteinExistence type="predicted"/>
<evidence type="ECO:0000259" key="1">
    <source>
        <dbReference type="Pfam" id="PF00583"/>
    </source>
</evidence>
<dbReference type="KEGG" id="add:HUW48_04460"/>
<protein>
    <submittedName>
        <fullName evidence="2">GNAT family N-acetyltransferase</fullName>
    </submittedName>
</protein>
<dbReference type="Proteomes" id="UP000514509">
    <property type="component" value="Chromosome"/>
</dbReference>
<evidence type="ECO:0000313" key="2">
    <source>
        <dbReference type="EMBL" id="QMU31447.1"/>
    </source>
</evidence>
<name>A0A7L7LFJ2_9BACT</name>
<dbReference type="GO" id="GO:0016747">
    <property type="term" value="F:acyltransferase activity, transferring groups other than amino-acyl groups"/>
    <property type="evidence" value="ECO:0007669"/>
    <property type="project" value="InterPro"/>
</dbReference>
<feature type="domain" description="N-acetyltransferase" evidence="1">
    <location>
        <begin position="8"/>
        <end position="65"/>
    </location>
</feature>
<dbReference type="EMBL" id="CP055153">
    <property type="protein sequence ID" value="QMU31447.1"/>
    <property type="molecule type" value="Genomic_DNA"/>
</dbReference>
<keyword evidence="3" id="KW-1185">Reference proteome</keyword>
<organism evidence="2 3">
    <name type="scientific">Adhaeribacter radiodurans</name>
    <dbReference type="NCBI Taxonomy" id="2745197"/>
    <lineage>
        <taxon>Bacteria</taxon>
        <taxon>Pseudomonadati</taxon>
        <taxon>Bacteroidota</taxon>
        <taxon>Cytophagia</taxon>
        <taxon>Cytophagales</taxon>
        <taxon>Hymenobacteraceae</taxon>
        <taxon>Adhaeribacter</taxon>
    </lineage>
</organism>
<sequence>MFLFRKTKEFFAFLYLAIRTNYVEGSKSSPTGYIEGIYVKPNFHLQGIFRKLLQVGEAWVKEKNGTQIGSDTYP</sequence>
<dbReference type="CDD" id="cd04301">
    <property type="entry name" value="NAT_SF"/>
    <property type="match status" value="1"/>
</dbReference>
<gene>
    <name evidence="2" type="ORF">HUW48_04460</name>
</gene>